<protein>
    <recommendedName>
        <fullName evidence="3">DUF2982 domain-containing protein</fullName>
    </recommendedName>
</protein>
<evidence type="ECO:0000313" key="2">
    <source>
        <dbReference type="EMBL" id="VHO05051.1"/>
    </source>
</evidence>
<reference evidence="2" key="1">
    <citation type="submission" date="2019-04" db="EMBL/GenBank/DDBJ databases">
        <authorList>
            <person name="Brambilla D."/>
        </authorList>
    </citation>
    <scope>NUCLEOTIDE SEQUENCE</scope>
    <source>
        <strain evidence="2">BAL1</strain>
    </source>
</reference>
<organism evidence="2">
    <name type="scientific">Rheinheimera sp. BAL341</name>
    <dbReference type="NCBI Taxonomy" id="1708203"/>
    <lineage>
        <taxon>Bacteria</taxon>
        <taxon>Pseudomonadati</taxon>
        <taxon>Pseudomonadota</taxon>
        <taxon>Gammaproteobacteria</taxon>
        <taxon>Chromatiales</taxon>
        <taxon>Chromatiaceae</taxon>
        <taxon>Rheinheimera</taxon>
    </lineage>
</organism>
<dbReference type="AlphaFoldDB" id="A0A486XT23"/>
<name>A0A486XT23_9GAMM</name>
<feature type="transmembrane region" description="Helical" evidence="1">
    <location>
        <begin position="12"/>
        <end position="32"/>
    </location>
</feature>
<evidence type="ECO:0008006" key="3">
    <source>
        <dbReference type="Google" id="ProtNLM"/>
    </source>
</evidence>
<dbReference type="Pfam" id="PF11201">
    <property type="entry name" value="DUF2982"/>
    <property type="match status" value="1"/>
</dbReference>
<keyword evidence="1" id="KW-0472">Membrane</keyword>
<dbReference type="EMBL" id="CAAJGR010000119">
    <property type="protein sequence ID" value="VHO05051.1"/>
    <property type="molecule type" value="Genomic_DNA"/>
</dbReference>
<sequence length="220" mass="24931">MHPIQLEGSTSRGGAALMLCSGVILLLLVLNLTFTEQLLWYHAALLILAMLGLFAGWAKLSEPRFFLQCDAQGIHYRHRRGSWLLPWDSMLYCAVPQCAEQSLSFIAFKLQHYDPFLQQLPLRLAVRIMTEQRAIYLEAVRQSCSNGGCATELLAEHEHFNTKQASYNGIKAAFAHRMQRLATTIGFELYVPITLAKDEAEQVCRKINQLRLQHINKGTT</sequence>
<keyword evidence="1" id="KW-0812">Transmembrane</keyword>
<accession>A0A486XT23</accession>
<proteinExistence type="predicted"/>
<feature type="transmembrane region" description="Helical" evidence="1">
    <location>
        <begin position="38"/>
        <end position="58"/>
    </location>
</feature>
<dbReference type="InterPro" id="IPR021367">
    <property type="entry name" value="DUF2982"/>
</dbReference>
<keyword evidence="1" id="KW-1133">Transmembrane helix</keyword>
<evidence type="ECO:0000256" key="1">
    <source>
        <dbReference type="SAM" id="Phobius"/>
    </source>
</evidence>
<gene>
    <name evidence="2" type="ORF">BAL341_2253</name>
</gene>